<dbReference type="InterPro" id="IPR032342">
    <property type="entry name" value="DUF4861"/>
</dbReference>
<evidence type="ECO:0000256" key="1">
    <source>
        <dbReference type="SAM" id="SignalP"/>
    </source>
</evidence>
<organism evidence="2 3">
    <name type="scientific">Chitinophaga rhizophila</name>
    <dbReference type="NCBI Taxonomy" id="2866212"/>
    <lineage>
        <taxon>Bacteria</taxon>
        <taxon>Pseudomonadati</taxon>
        <taxon>Bacteroidota</taxon>
        <taxon>Chitinophagia</taxon>
        <taxon>Chitinophagales</taxon>
        <taxon>Chitinophagaceae</taxon>
        <taxon>Chitinophaga</taxon>
    </lineage>
</organism>
<feature type="chain" id="PRO_5045129115" evidence="1">
    <location>
        <begin position="20"/>
        <end position="387"/>
    </location>
</feature>
<name>A0ABS7GF92_9BACT</name>
<gene>
    <name evidence="2" type="ORF">K1Y79_13450</name>
</gene>
<dbReference type="Proteomes" id="UP000812961">
    <property type="component" value="Unassembled WGS sequence"/>
</dbReference>
<reference evidence="2 3" key="1">
    <citation type="submission" date="2021-08" db="EMBL/GenBank/DDBJ databases">
        <title>The genome sequence of Chitinophaga sp. B61.</title>
        <authorList>
            <person name="Zhang X."/>
        </authorList>
    </citation>
    <scope>NUCLEOTIDE SEQUENCE [LARGE SCALE GENOMIC DNA]</scope>
    <source>
        <strain evidence="2 3">B61</strain>
    </source>
</reference>
<evidence type="ECO:0000313" key="2">
    <source>
        <dbReference type="EMBL" id="MBW8685337.1"/>
    </source>
</evidence>
<accession>A0ABS7GF92</accession>
<proteinExistence type="predicted"/>
<sequence length="387" mass="42292">MKRILLLLMAAGVWHTALAGDTAAVTKAAGVTISIRNTSAIVRNEEIVEIPYVQLRGLTGAFKLINKQTGKEVPYQLAYEGAPTPQHLLVQVTIPARASIVVTAIAGKPAVVKPRTYARYVPERKDDFAWENDRVAFRMYGAALENFPAENALGIDVWTKRTSELVINSWYQKNDYHHDNGQGLDYYSVGMTLGGGDIAPFLNDSIYFPKNYRIHKVLDSGPLRCTFQLGYEPWQVGNITVSVLKTISLDAGSQLNRMSVSYTLQQGDSLPVAAGIVKRAAPGTILLDEKTGVAGYWEPEYGADGITGLGLVVPVQNGHMKVTDKHLLATATASGKAPYVYYFGAAWNKAGRYTSASEWFAYLQTFAAKQAAPLELTSISNKRILSI</sequence>
<comment type="caution">
    <text evidence="2">The sequence shown here is derived from an EMBL/GenBank/DDBJ whole genome shotgun (WGS) entry which is preliminary data.</text>
</comment>
<dbReference type="EMBL" id="JAICCF010000002">
    <property type="protein sequence ID" value="MBW8685337.1"/>
    <property type="molecule type" value="Genomic_DNA"/>
</dbReference>
<evidence type="ECO:0000313" key="3">
    <source>
        <dbReference type="Proteomes" id="UP000812961"/>
    </source>
</evidence>
<dbReference type="Pfam" id="PF16153">
    <property type="entry name" value="DUF4861"/>
    <property type="match status" value="1"/>
</dbReference>
<feature type="signal peptide" evidence="1">
    <location>
        <begin position="1"/>
        <end position="19"/>
    </location>
</feature>
<keyword evidence="3" id="KW-1185">Reference proteome</keyword>
<protein>
    <submittedName>
        <fullName evidence="2">DUF4861 domain-containing protein</fullName>
    </submittedName>
</protein>
<keyword evidence="1" id="KW-0732">Signal</keyword>
<dbReference type="RefSeq" id="WP_220250587.1">
    <property type="nucleotide sequence ID" value="NZ_JAICCF010000002.1"/>
</dbReference>